<evidence type="ECO:0000259" key="10">
    <source>
        <dbReference type="Pfam" id="PF00432"/>
    </source>
</evidence>
<dbReference type="OMA" id="MLYWIAN"/>
<dbReference type="InterPro" id="IPR045089">
    <property type="entry name" value="PGGT1B-like"/>
</dbReference>
<dbReference type="InterPro" id="IPR026872">
    <property type="entry name" value="FTB"/>
</dbReference>
<proteinExistence type="inferred from homology"/>
<keyword evidence="4 9" id="KW-0637">Prenyltransferase</keyword>
<dbReference type="AlphaFoldDB" id="A0A0E9NE11"/>
<dbReference type="SUPFAM" id="SSF48239">
    <property type="entry name" value="Terpenoid cyclases/Protein prenyltransferases"/>
    <property type="match status" value="1"/>
</dbReference>
<dbReference type="RefSeq" id="XP_019021794.1">
    <property type="nucleotide sequence ID" value="XM_019172056.1"/>
</dbReference>
<protein>
    <recommendedName>
        <fullName evidence="3 9">Protein farnesyltransferase subunit beta</fullName>
        <shortName evidence="9">FTase-beta</shortName>
        <ecNumber evidence="2 9">2.5.1.58</ecNumber>
    </recommendedName>
</protein>
<comment type="cofactor">
    <cofactor evidence="9">
        <name>Zn(2+)</name>
        <dbReference type="ChEBI" id="CHEBI:29105"/>
    </cofactor>
    <text evidence="9">Binds 1 zinc ion per subunit.</text>
</comment>
<dbReference type="GO" id="GO:0008270">
    <property type="term" value="F:zinc ion binding"/>
    <property type="evidence" value="ECO:0007669"/>
    <property type="project" value="UniProtKB-UniRule"/>
</dbReference>
<evidence type="ECO:0000256" key="7">
    <source>
        <dbReference type="ARBA" id="ARBA00022737"/>
    </source>
</evidence>
<comment type="similarity">
    <text evidence="1 9">Belongs to the protein prenyltransferase subunit beta family.</text>
</comment>
<evidence type="ECO:0000256" key="4">
    <source>
        <dbReference type="ARBA" id="ARBA00022602"/>
    </source>
</evidence>
<dbReference type="Proteomes" id="UP000033140">
    <property type="component" value="Unassembled WGS sequence"/>
</dbReference>
<dbReference type="GO" id="GO:0004660">
    <property type="term" value="F:protein farnesyltransferase activity"/>
    <property type="evidence" value="ECO:0007669"/>
    <property type="project" value="UniProtKB-UniRule"/>
</dbReference>
<comment type="caution">
    <text evidence="11">The sequence shown here is derived from an EMBL/GenBank/DDBJ whole genome shotgun (WGS) entry which is preliminary data.</text>
</comment>
<comment type="function">
    <text evidence="9">Catalyzes the transfer of a farnesyl moiety from farnesyl diphosphate to a cysteine at the fourth position from the C-terminus of several proteins. The beta subunit is responsible for peptide-binding.</text>
</comment>
<dbReference type="OrthoDB" id="10261146at2759"/>
<evidence type="ECO:0000313" key="11">
    <source>
        <dbReference type="EMBL" id="GAO47936.1"/>
    </source>
</evidence>
<dbReference type="GO" id="GO:0005965">
    <property type="term" value="C:protein farnesyltransferase complex"/>
    <property type="evidence" value="ECO:0007669"/>
    <property type="project" value="UniProtKB-UniRule"/>
</dbReference>
<comment type="subunit">
    <text evidence="9">Heterodimer of an alpha and a beta subunit.</text>
</comment>
<feature type="domain" description="Prenyltransferase alpha-alpha toroid" evidence="10">
    <location>
        <begin position="41"/>
        <end position="389"/>
    </location>
</feature>
<dbReference type="Pfam" id="PF00432">
    <property type="entry name" value="Prenyltrans"/>
    <property type="match status" value="1"/>
</dbReference>
<dbReference type="GO" id="GO:0097354">
    <property type="term" value="P:prenylation"/>
    <property type="evidence" value="ECO:0007669"/>
    <property type="project" value="UniProtKB-UniRule"/>
</dbReference>
<organism evidence="11 12">
    <name type="scientific">Saitoella complicata (strain BCRC 22490 / CBS 7301 / JCM 7358 / NBRC 10748 / NRRL Y-17804)</name>
    <dbReference type="NCBI Taxonomy" id="698492"/>
    <lineage>
        <taxon>Eukaryota</taxon>
        <taxon>Fungi</taxon>
        <taxon>Dikarya</taxon>
        <taxon>Ascomycota</taxon>
        <taxon>Taphrinomycotina</taxon>
        <taxon>Taphrinomycotina incertae sedis</taxon>
        <taxon>Saitoella</taxon>
    </lineage>
</organism>
<accession>A0A0E9NE11</accession>
<dbReference type="CDD" id="cd02893">
    <property type="entry name" value="FTase"/>
    <property type="match status" value="1"/>
</dbReference>
<keyword evidence="5 9" id="KW-0808">Transferase</keyword>
<dbReference type="STRING" id="698492.A0A0E9NE11"/>
<keyword evidence="7" id="KW-0677">Repeat</keyword>
<evidence type="ECO:0000256" key="9">
    <source>
        <dbReference type="RuleBase" id="RU365056"/>
    </source>
</evidence>
<gene>
    <name evidence="11" type="ORF">G7K_2131-t1</name>
</gene>
<evidence type="ECO:0000256" key="3">
    <source>
        <dbReference type="ARBA" id="ARBA00015798"/>
    </source>
</evidence>
<evidence type="ECO:0000256" key="1">
    <source>
        <dbReference type="ARBA" id="ARBA00010497"/>
    </source>
</evidence>
<dbReference type="PANTHER" id="PTHR11774:SF6">
    <property type="entry name" value="PROTEIN FARNESYLTRANSFERASE SUBUNIT BETA"/>
    <property type="match status" value="1"/>
</dbReference>
<reference evidence="11 12" key="1">
    <citation type="journal article" date="2011" name="J. Gen. Appl. Microbiol.">
        <title>Draft genome sequencing of the enigmatic yeast Saitoella complicata.</title>
        <authorList>
            <person name="Nishida H."/>
            <person name="Hamamoto M."/>
            <person name="Sugiyama J."/>
        </authorList>
    </citation>
    <scope>NUCLEOTIDE SEQUENCE [LARGE SCALE GENOMIC DNA]</scope>
    <source>
        <strain evidence="11 12">NRRL Y-17804</strain>
    </source>
</reference>
<dbReference type="PANTHER" id="PTHR11774">
    <property type="entry name" value="GERANYLGERANYL TRANSFERASE TYPE BETA SUBUNIT"/>
    <property type="match status" value="1"/>
</dbReference>
<dbReference type="EMBL" id="BACD03000012">
    <property type="protein sequence ID" value="GAO47936.1"/>
    <property type="molecule type" value="Genomic_DNA"/>
</dbReference>
<dbReference type="InterPro" id="IPR008930">
    <property type="entry name" value="Terpenoid_cyclase/PrenylTrfase"/>
</dbReference>
<dbReference type="Gene3D" id="1.50.10.20">
    <property type="match status" value="1"/>
</dbReference>
<evidence type="ECO:0000256" key="2">
    <source>
        <dbReference type="ARBA" id="ARBA00012702"/>
    </source>
</evidence>
<comment type="catalytic activity">
    <reaction evidence="9">
        <text>L-cysteinyl-[protein] + (2E,6E)-farnesyl diphosphate = S-(2E,6E)-farnesyl-L-cysteinyl-[protein] + diphosphate</text>
        <dbReference type="Rhea" id="RHEA:13345"/>
        <dbReference type="Rhea" id="RHEA-COMP:10131"/>
        <dbReference type="Rhea" id="RHEA-COMP:11535"/>
        <dbReference type="ChEBI" id="CHEBI:29950"/>
        <dbReference type="ChEBI" id="CHEBI:33019"/>
        <dbReference type="ChEBI" id="CHEBI:86019"/>
        <dbReference type="ChEBI" id="CHEBI:175763"/>
    </reaction>
</comment>
<dbReference type="EC" id="2.5.1.58" evidence="2 9"/>
<reference evidence="11 12" key="2">
    <citation type="journal article" date="2014" name="J. Gen. Appl. Microbiol.">
        <title>The early diverging ascomycetous budding yeast Saitoella complicata has three histone deacetylases belonging to the Clr6, Hos2, and Rpd3 lineages.</title>
        <authorList>
            <person name="Nishida H."/>
            <person name="Matsumoto T."/>
            <person name="Kondo S."/>
            <person name="Hamamoto M."/>
            <person name="Yoshikawa H."/>
        </authorList>
    </citation>
    <scope>NUCLEOTIDE SEQUENCE [LARGE SCALE GENOMIC DNA]</scope>
    <source>
        <strain evidence="11 12">NRRL Y-17804</strain>
    </source>
</reference>
<evidence type="ECO:0000256" key="5">
    <source>
        <dbReference type="ARBA" id="ARBA00022679"/>
    </source>
</evidence>
<evidence type="ECO:0000313" key="12">
    <source>
        <dbReference type="Proteomes" id="UP000033140"/>
    </source>
</evidence>
<evidence type="ECO:0000256" key="6">
    <source>
        <dbReference type="ARBA" id="ARBA00022723"/>
    </source>
</evidence>
<keyword evidence="6 9" id="KW-0479">Metal-binding</keyword>
<name>A0A0E9NE11_SAICN</name>
<dbReference type="InterPro" id="IPR001330">
    <property type="entry name" value="Prenyltrans"/>
</dbReference>
<keyword evidence="12" id="KW-1185">Reference proteome</keyword>
<reference evidence="11 12" key="3">
    <citation type="journal article" date="2015" name="Genome Announc.">
        <title>Draft Genome Sequence of the Archiascomycetous Yeast Saitoella complicata.</title>
        <authorList>
            <person name="Yamauchi K."/>
            <person name="Kondo S."/>
            <person name="Hamamoto M."/>
            <person name="Takahashi Y."/>
            <person name="Ogura Y."/>
            <person name="Hayashi T."/>
            <person name="Nishida H."/>
        </authorList>
    </citation>
    <scope>NUCLEOTIDE SEQUENCE [LARGE SCALE GENOMIC DNA]</scope>
    <source>
        <strain evidence="11 12">NRRL Y-17804</strain>
    </source>
</reference>
<evidence type="ECO:0000256" key="8">
    <source>
        <dbReference type="ARBA" id="ARBA00022833"/>
    </source>
</evidence>
<sequence length="407" mass="45100">MAVEITDGRIKDGLVTLTSEQQDETERACEPYLSLSQMPLLDRENHLDWLQGGLDELPDYMVMLDASRPWIMYWTLNAMALLGGDISIYRDRLISSLRSCQHPDGGFGGGDGQLAHLAPTYAAINALAIVGGEEAYEIVDRKAMYSWLMSLKQEDGSFLMLYGGENDSRAMYCALSIASLLNLTTPELTRGCAEWLSRCQTYEGGLAGVPGAEAHGGYAFCVLASLCLLGPPSEVLPKYLNFSNLVRWLSARQYSPEGGLSGRTNKLVDGCYSWWVGGCWALVEAAIPASKLQRPLWDRGELQKYILACCQHKNGGLRDKPEKWPDHYHSCYVLSGLSAAQYKYTYRGVGIGMDLGNAFAWAAEGTRKEDGIEVRKEDKVKMVHPVFVVPWGCAEQMRKWALANPIQ</sequence>
<keyword evidence="8 9" id="KW-0862">Zinc</keyword>